<dbReference type="Proteomes" id="UP000516105">
    <property type="component" value="Chromosome"/>
</dbReference>
<dbReference type="EMBL" id="CP060782">
    <property type="protein sequence ID" value="QNP46320.1"/>
    <property type="molecule type" value="Genomic_DNA"/>
</dbReference>
<dbReference type="PANTHER" id="PTHR42829:SF1">
    <property type="entry name" value="INORGANIC CARBON TRANSPORTER SUBUNIT DABB-RELATED"/>
    <property type="match status" value="1"/>
</dbReference>
<name>A0ABX6TBF0_9SPHN</name>
<gene>
    <name evidence="6" type="ORF">H9L14_03715</name>
</gene>
<comment type="subcellular location">
    <subcellularLocation>
        <location evidence="1">Membrane</location>
        <topology evidence="1">Multi-pass membrane protein</topology>
    </subcellularLocation>
</comment>
<accession>A0ABX6TBF0</accession>
<evidence type="ECO:0000256" key="4">
    <source>
        <dbReference type="ARBA" id="ARBA00023136"/>
    </source>
</evidence>
<keyword evidence="4 5" id="KW-0472">Membrane</keyword>
<dbReference type="InterPro" id="IPR003945">
    <property type="entry name" value="NU5C-like"/>
</dbReference>
<evidence type="ECO:0000256" key="3">
    <source>
        <dbReference type="ARBA" id="ARBA00022989"/>
    </source>
</evidence>
<protein>
    <submittedName>
        <fullName evidence="6">Uncharacterized protein</fullName>
    </submittedName>
</protein>
<dbReference type="RefSeq" id="WP_187709273.1">
    <property type="nucleotide sequence ID" value="NZ_CP060782.1"/>
</dbReference>
<dbReference type="PANTHER" id="PTHR42829">
    <property type="entry name" value="NADH-UBIQUINONE OXIDOREDUCTASE CHAIN 5"/>
    <property type="match status" value="1"/>
</dbReference>
<evidence type="ECO:0000256" key="1">
    <source>
        <dbReference type="ARBA" id="ARBA00004141"/>
    </source>
</evidence>
<feature type="transmembrane region" description="Helical" evidence="5">
    <location>
        <begin position="12"/>
        <end position="35"/>
    </location>
</feature>
<keyword evidence="3 5" id="KW-1133">Transmembrane helix</keyword>
<proteinExistence type="predicted"/>
<keyword evidence="7" id="KW-1185">Reference proteome</keyword>
<feature type="transmembrane region" description="Helical" evidence="5">
    <location>
        <begin position="128"/>
        <end position="148"/>
    </location>
</feature>
<keyword evidence="2 5" id="KW-0812">Transmembrane</keyword>
<feature type="transmembrane region" description="Helical" evidence="5">
    <location>
        <begin position="97"/>
        <end position="116"/>
    </location>
</feature>
<evidence type="ECO:0000313" key="7">
    <source>
        <dbReference type="Proteomes" id="UP000516105"/>
    </source>
</evidence>
<evidence type="ECO:0000256" key="2">
    <source>
        <dbReference type="ARBA" id="ARBA00022692"/>
    </source>
</evidence>
<sequence length="169" mass="17664">MIQFITRIDWLTVASRVSFAALILGSFAFAGVAAAGQAVDILALSMSALTLFISTVVLQFSERHMRADAHQSRYALLVACFVATLLVLAWAPNIIAFALAWLVSGAVLANLVGHVAGCSEAMQARRRCNVAFAVSNVALLGALALLYWNSGSLELGVAAAAAGATRKSP</sequence>
<feature type="transmembrane region" description="Helical" evidence="5">
    <location>
        <begin position="73"/>
        <end position="91"/>
    </location>
</feature>
<evidence type="ECO:0000313" key="6">
    <source>
        <dbReference type="EMBL" id="QNP46320.1"/>
    </source>
</evidence>
<feature type="transmembrane region" description="Helical" evidence="5">
    <location>
        <begin position="41"/>
        <end position="61"/>
    </location>
</feature>
<organism evidence="6 7">
    <name type="scientific">Sphingomonas sediminicola</name>
    <dbReference type="NCBI Taxonomy" id="386874"/>
    <lineage>
        <taxon>Bacteria</taxon>
        <taxon>Pseudomonadati</taxon>
        <taxon>Pseudomonadota</taxon>
        <taxon>Alphaproteobacteria</taxon>
        <taxon>Sphingomonadales</taxon>
        <taxon>Sphingomonadaceae</taxon>
        <taxon>Sphingomonas</taxon>
    </lineage>
</organism>
<evidence type="ECO:0000256" key="5">
    <source>
        <dbReference type="SAM" id="Phobius"/>
    </source>
</evidence>
<reference evidence="6 7" key="1">
    <citation type="submission" date="2020-08" db="EMBL/GenBank/DDBJ databases">
        <title>Genome sequence of Sphingomonas sediminicola KACC 15039T.</title>
        <authorList>
            <person name="Hyun D.-W."/>
            <person name="Bae J.-W."/>
        </authorList>
    </citation>
    <scope>NUCLEOTIDE SEQUENCE [LARGE SCALE GENOMIC DNA]</scope>
    <source>
        <strain evidence="6 7">KACC 15039</strain>
    </source>
</reference>